<organism evidence="2 3">
    <name type="scientific">Vanrija pseudolonga</name>
    <dbReference type="NCBI Taxonomy" id="143232"/>
    <lineage>
        <taxon>Eukaryota</taxon>
        <taxon>Fungi</taxon>
        <taxon>Dikarya</taxon>
        <taxon>Basidiomycota</taxon>
        <taxon>Agaricomycotina</taxon>
        <taxon>Tremellomycetes</taxon>
        <taxon>Trichosporonales</taxon>
        <taxon>Trichosporonaceae</taxon>
        <taxon>Vanrija</taxon>
    </lineage>
</organism>
<dbReference type="EMBL" id="CP086718">
    <property type="protein sequence ID" value="WOO84188.1"/>
    <property type="molecule type" value="Genomic_DNA"/>
</dbReference>
<feature type="region of interest" description="Disordered" evidence="1">
    <location>
        <begin position="89"/>
        <end position="122"/>
    </location>
</feature>
<dbReference type="GeneID" id="87810880"/>
<proteinExistence type="predicted"/>
<sequence length="310" mass="33377">MMTQIEFRGTRINIGAVETQGDVERALRSRLAAAAPKFASAVLCAYVEHKYSRGKDEAGVGRKLETLETRMPQFAVTFRSIRRRYSLGPSRVLGPGDDRDPVVRTDEGGDGGRARPPSYARVDPDPVSVAAVAQLAAAAEAALEDLLAEEACPSWSPAAVIGRDAPPAFVSRALAVVCSYVEHKLGKKSTSGVVFKLESLERCLPQYAETFLAIRSAYSLPPSRVLKGMGVRSHRRRLEPAVAVVRVASERDPELPAYSSNDPDPLATGRLVDELAFWAEVESWGAVPAVVEESWGAPPAFGAPPSRVLV</sequence>
<dbReference type="Proteomes" id="UP000827549">
    <property type="component" value="Chromosome 5"/>
</dbReference>
<feature type="compositionally biased region" description="Basic and acidic residues" evidence="1">
    <location>
        <begin position="96"/>
        <end position="113"/>
    </location>
</feature>
<protein>
    <submittedName>
        <fullName evidence="2">Uncharacterized protein</fullName>
    </submittedName>
</protein>
<gene>
    <name evidence="2" type="ORF">LOC62_05G007708</name>
</gene>
<accession>A0AAF0YIG2</accession>
<reference evidence="2" key="1">
    <citation type="submission" date="2023-10" db="EMBL/GenBank/DDBJ databases">
        <authorList>
            <person name="Noh H."/>
        </authorList>
    </citation>
    <scope>NUCLEOTIDE SEQUENCE</scope>
    <source>
        <strain evidence="2">DUCC4014</strain>
    </source>
</reference>
<dbReference type="RefSeq" id="XP_062630214.1">
    <property type="nucleotide sequence ID" value="XM_062774230.1"/>
</dbReference>
<evidence type="ECO:0000313" key="3">
    <source>
        <dbReference type="Proteomes" id="UP000827549"/>
    </source>
</evidence>
<evidence type="ECO:0000313" key="2">
    <source>
        <dbReference type="EMBL" id="WOO84188.1"/>
    </source>
</evidence>
<evidence type="ECO:0000256" key="1">
    <source>
        <dbReference type="SAM" id="MobiDB-lite"/>
    </source>
</evidence>
<dbReference type="AlphaFoldDB" id="A0AAF0YIG2"/>
<keyword evidence="3" id="KW-1185">Reference proteome</keyword>
<name>A0AAF0YIG2_9TREE</name>